<evidence type="ECO:0000313" key="1">
    <source>
        <dbReference type="EMBL" id="XDV64620.1"/>
    </source>
</evidence>
<dbReference type="RefSeq" id="WP_369778038.1">
    <property type="nucleotide sequence ID" value="NZ_CP165727.1"/>
</dbReference>
<sequence>MRTRAERARRVLTIGSIRADLEGQPSARAVRTAARGWVADVLALAEDIAAEKTENAR</sequence>
<proteinExistence type="predicted"/>
<accession>A0AB39Y379</accession>
<dbReference type="EMBL" id="CP165727">
    <property type="protein sequence ID" value="XDV64620.1"/>
    <property type="molecule type" value="Genomic_DNA"/>
</dbReference>
<dbReference type="AlphaFoldDB" id="A0AB39Y379"/>
<gene>
    <name evidence="1" type="ORF">AB5J51_17605</name>
</gene>
<reference evidence="1" key="1">
    <citation type="submission" date="2024-08" db="EMBL/GenBank/DDBJ databases">
        <authorList>
            <person name="Yu S.T."/>
        </authorList>
    </citation>
    <scope>NUCLEOTIDE SEQUENCE</scope>
    <source>
        <strain evidence="1">R33</strain>
    </source>
</reference>
<organism evidence="1">
    <name type="scientific">Streptomyces sp. R33</name>
    <dbReference type="NCBI Taxonomy" id="3238629"/>
    <lineage>
        <taxon>Bacteria</taxon>
        <taxon>Bacillati</taxon>
        <taxon>Actinomycetota</taxon>
        <taxon>Actinomycetes</taxon>
        <taxon>Kitasatosporales</taxon>
        <taxon>Streptomycetaceae</taxon>
        <taxon>Streptomyces</taxon>
    </lineage>
</organism>
<name>A0AB39Y379_9ACTN</name>
<protein>
    <submittedName>
        <fullName evidence="1">Uncharacterized protein</fullName>
    </submittedName>
</protein>